<feature type="non-terminal residue" evidence="1">
    <location>
        <position position="1"/>
    </location>
</feature>
<protein>
    <submittedName>
        <fullName evidence="1">Uncharacterized protein</fullName>
    </submittedName>
</protein>
<gene>
    <name evidence="1" type="ORF">HaLaN_13738</name>
</gene>
<name>A0A699Z3I1_HAELA</name>
<proteinExistence type="predicted"/>
<comment type="caution">
    <text evidence="1">The sequence shown here is derived from an EMBL/GenBank/DDBJ whole genome shotgun (WGS) entry which is preliminary data.</text>
</comment>
<sequence>MDRLVDGGQRFKQIKAFPVGDKVRFAHPLPGDAYRAKLAQLQLPNIDYPWAEALGGRLLPNDTGAFTQAFFAQLRDDCPSCPWWNEHRPLLPGGDMKGKITPNIHIHMWHMGRRSYDQKAAPRKLVGRFNWALSEAIFKKLQGRSAYSSHQPVTRVLALSPDLDLGYTRSWTELAHILYGLVQVAFLTDRTPVFPNLPCHTAWIHGKGADDPHRSPETLCEVPVLTVQANGDLVGGWSVGVTPGVALTDQFLHLDQDLGAIFMPELFHWLTTNASTGAQLVATDANTAMLLEESAAEARPWYARSAQATRQPVRGLLKPQAEKGWSLADVQVATSVGAVLREMHRFLKEPLVYLGHPVVAVPSQRDTPAALRGNDMLEEAEKRIRSHHEPCRALMRDPAEMNKPWEFDKTEVVSPAKSSLHATMRDNKLHLAGKRASSVMT</sequence>
<evidence type="ECO:0000313" key="1">
    <source>
        <dbReference type="EMBL" id="GFH17167.1"/>
    </source>
</evidence>
<organism evidence="1 2">
    <name type="scientific">Haematococcus lacustris</name>
    <name type="common">Green alga</name>
    <name type="synonym">Haematococcus pluvialis</name>
    <dbReference type="NCBI Taxonomy" id="44745"/>
    <lineage>
        <taxon>Eukaryota</taxon>
        <taxon>Viridiplantae</taxon>
        <taxon>Chlorophyta</taxon>
        <taxon>core chlorophytes</taxon>
        <taxon>Chlorophyceae</taxon>
        <taxon>CS clade</taxon>
        <taxon>Chlamydomonadales</taxon>
        <taxon>Haematococcaceae</taxon>
        <taxon>Haematococcus</taxon>
    </lineage>
</organism>
<dbReference type="Proteomes" id="UP000485058">
    <property type="component" value="Unassembled WGS sequence"/>
</dbReference>
<reference evidence="1 2" key="1">
    <citation type="submission" date="2020-02" db="EMBL/GenBank/DDBJ databases">
        <title>Draft genome sequence of Haematococcus lacustris strain NIES-144.</title>
        <authorList>
            <person name="Morimoto D."/>
            <person name="Nakagawa S."/>
            <person name="Yoshida T."/>
            <person name="Sawayama S."/>
        </authorList>
    </citation>
    <scope>NUCLEOTIDE SEQUENCE [LARGE SCALE GENOMIC DNA]</scope>
    <source>
        <strain evidence="1 2">NIES-144</strain>
    </source>
</reference>
<evidence type="ECO:0000313" key="2">
    <source>
        <dbReference type="Proteomes" id="UP000485058"/>
    </source>
</evidence>
<accession>A0A699Z3I1</accession>
<keyword evidence="2" id="KW-1185">Reference proteome</keyword>
<dbReference type="EMBL" id="BLLF01001106">
    <property type="protein sequence ID" value="GFH17167.1"/>
    <property type="molecule type" value="Genomic_DNA"/>
</dbReference>
<dbReference type="AlphaFoldDB" id="A0A699Z3I1"/>